<proteinExistence type="predicted"/>
<dbReference type="STRING" id="1798515.A3B35_02600"/>
<protein>
    <submittedName>
        <fullName evidence="2">Uncharacterized protein</fullName>
    </submittedName>
</protein>
<name>A0A1F6EVM9_9BACT</name>
<comment type="caution">
    <text evidence="2">The sequence shown here is derived from an EMBL/GenBank/DDBJ whole genome shotgun (WGS) entry which is preliminary data.</text>
</comment>
<reference evidence="2 3" key="1">
    <citation type="journal article" date="2016" name="Nat. Commun.">
        <title>Thousands of microbial genomes shed light on interconnected biogeochemical processes in an aquifer system.</title>
        <authorList>
            <person name="Anantharaman K."/>
            <person name="Brown C.T."/>
            <person name="Hug L.A."/>
            <person name="Sharon I."/>
            <person name="Castelle C.J."/>
            <person name="Probst A.J."/>
            <person name="Thomas B.C."/>
            <person name="Singh A."/>
            <person name="Wilkins M.J."/>
            <person name="Karaoz U."/>
            <person name="Brodie E.L."/>
            <person name="Williams K.H."/>
            <person name="Hubbard S.S."/>
            <person name="Banfield J.F."/>
        </authorList>
    </citation>
    <scope>NUCLEOTIDE SEQUENCE [LARGE SCALE GENOMIC DNA]</scope>
</reference>
<dbReference type="Proteomes" id="UP000177215">
    <property type="component" value="Unassembled WGS sequence"/>
</dbReference>
<feature type="transmembrane region" description="Helical" evidence="1">
    <location>
        <begin position="54"/>
        <end position="76"/>
    </location>
</feature>
<keyword evidence="1" id="KW-1133">Transmembrane helix</keyword>
<evidence type="ECO:0000313" key="2">
    <source>
        <dbReference type="EMBL" id="OGG77681.1"/>
    </source>
</evidence>
<organism evidence="2 3">
    <name type="scientific">Candidatus Kaiserbacteria bacterium RIFCSPLOWO2_01_FULL_54_24</name>
    <dbReference type="NCBI Taxonomy" id="1798515"/>
    <lineage>
        <taxon>Bacteria</taxon>
        <taxon>Candidatus Kaiseribacteriota</taxon>
    </lineage>
</organism>
<feature type="transmembrane region" description="Helical" evidence="1">
    <location>
        <begin position="108"/>
        <end position="127"/>
    </location>
</feature>
<evidence type="ECO:0000313" key="3">
    <source>
        <dbReference type="Proteomes" id="UP000177215"/>
    </source>
</evidence>
<gene>
    <name evidence="2" type="ORF">A3B35_02600</name>
</gene>
<feature type="transmembrane region" description="Helical" evidence="1">
    <location>
        <begin position="12"/>
        <end position="34"/>
    </location>
</feature>
<keyword evidence="1" id="KW-0812">Transmembrane</keyword>
<evidence type="ECO:0000256" key="1">
    <source>
        <dbReference type="SAM" id="Phobius"/>
    </source>
</evidence>
<keyword evidence="1" id="KW-0472">Membrane</keyword>
<sequence length="143" mass="15789">MKRYLIHFAQNLSLVALAGVFAIYIARLTYPFFYCTYVGPLLDPYVCQGLSFDFGYEIMSWMMLLYCFFAPLFLVALGSSARYWWVAVSFSPILLLMVVGLINGADPTIVISAGIVAIVGLGIAWLVRKALSVLAPGLMTKIS</sequence>
<feature type="transmembrane region" description="Helical" evidence="1">
    <location>
        <begin position="83"/>
        <end position="102"/>
    </location>
</feature>
<dbReference type="EMBL" id="MFMC01000011">
    <property type="protein sequence ID" value="OGG77681.1"/>
    <property type="molecule type" value="Genomic_DNA"/>
</dbReference>
<accession>A0A1F6EVM9</accession>
<dbReference type="AlphaFoldDB" id="A0A1F6EVM9"/>